<name>A0A0M1VU02_FUSVC</name>
<dbReference type="Proteomes" id="UP000004925">
    <property type="component" value="Unassembled WGS sequence"/>
</dbReference>
<comment type="similarity">
    <text evidence="1">Belongs to the peptidase S51 family.</text>
</comment>
<keyword evidence="4" id="KW-0720">Serine protease</keyword>
<dbReference type="InterPro" id="IPR029062">
    <property type="entry name" value="Class_I_gatase-like"/>
</dbReference>
<dbReference type="EMBL" id="ACDE02000012">
    <property type="protein sequence ID" value="EEO39894.2"/>
    <property type="molecule type" value="Genomic_DNA"/>
</dbReference>
<proteinExistence type="inferred from homology"/>
<dbReference type="GO" id="GO:0006508">
    <property type="term" value="P:proteolysis"/>
    <property type="evidence" value="ECO:0007669"/>
    <property type="project" value="UniProtKB-KW"/>
</dbReference>
<dbReference type="SUPFAM" id="SSF52317">
    <property type="entry name" value="Class I glutamine amidotransferase-like"/>
    <property type="match status" value="1"/>
</dbReference>
<evidence type="ECO:0000313" key="7">
    <source>
        <dbReference type="Proteomes" id="UP000004925"/>
    </source>
</evidence>
<organism evidence="6 7">
    <name type="scientific">Fusobacterium vincentii 4_1_13</name>
    <dbReference type="NCBI Taxonomy" id="469606"/>
    <lineage>
        <taxon>Bacteria</taxon>
        <taxon>Fusobacteriati</taxon>
        <taxon>Fusobacteriota</taxon>
        <taxon>Fusobacteriia</taxon>
        <taxon>Fusobacteriales</taxon>
        <taxon>Fusobacteriaceae</taxon>
        <taxon>Fusobacterium</taxon>
    </lineage>
</organism>
<keyword evidence="5" id="KW-0732">Signal</keyword>
<dbReference type="PANTHER" id="PTHR20842">
    <property type="entry name" value="PROTEASE S51 ALPHA-ASPARTYL DIPEPTIDASE"/>
    <property type="match status" value="1"/>
</dbReference>
<dbReference type="InterPro" id="IPR005320">
    <property type="entry name" value="Peptidase_S51"/>
</dbReference>
<feature type="signal peptide" evidence="5">
    <location>
        <begin position="1"/>
        <end position="23"/>
    </location>
</feature>
<dbReference type="Gene3D" id="3.40.50.880">
    <property type="match status" value="1"/>
</dbReference>
<dbReference type="FunFam" id="3.40.50.880:FF:000094">
    <property type="entry name" value="Uncharacterized peptidase Lmo0363"/>
    <property type="match status" value="1"/>
</dbReference>
<evidence type="ECO:0000256" key="3">
    <source>
        <dbReference type="ARBA" id="ARBA00022801"/>
    </source>
</evidence>
<feature type="chain" id="PRO_5005625008" description="Peptidase S51" evidence="5">
    <location>
        <begin position="24"/>
        <end position="238"/>
    </location>
</feature>
<evidence type="ECO:0000256" key="1">
    <source>
        <dbReference type="ARBA" id="ARBA00006534"/>
    </source>
</evidence>
<dbReference type="AlphaFoldDB" id="A0A0M1VU02"/>
<evidence type="ECO:0000313" key="6">
    <source>
        <dbReference type="EMBL" id="EEO39894.2"/>
    </source>
</evidence>
<accession>A0A0M1VU02</accession>
<keyword evidence="2" id="KW-0645">Protease</keyword>
<keyword evidence="3" id="KW-0378">Hydrolase</keyword>
<evidence type="ECO:0008006" key="8">
    <source>
        <dbReference type="Google" id="ProtNLM"/>
    </source>
</evidence>
<evidence type="ECO:0000256" key="2">
    <source>
        <dbReference type="ARBA" id="ARBA00022670"/>
    </source>
</evidence>
<sequence>MKKYVLKIFCLLTFILISQFSFSNNLKNNRGDVRKMKKLFLCSYFAGVKDIFKGFMNNDTKGKKVLFIPTANIDEETKFLVDEAKKVFENLGMEVEDLEISKLNEKTIKNKIEKANYLYVGGGNTFYLLQELKRKNLIDFIKNRVNFGMTYIGESAGAIITSKDIEYNYLMDDKTIAKDLKDYLGLNLVDFYVVPHLNEFPFEESAKQTVEKYKDKLNIIAINNSQAIIVKDDKFEIK</sequence>
<dbReference type="eggNOG" id="COG3340">
    <property type="taxonomic scope" value="Bacteria"/>
</dbReference>
<protein>
    <recommendedName>
        <fullName evidence="8">Peptidase S51</fullName>
    </recommendedName>
</protein>
<dbReference type="PANTHER" id="PTHR20842:SF0">
    <property type="entry name" value="ALPHA-ASPARTYL DIPEPTIDASE"/>
    <property type="match status" value="1"/>
</dbReference>
<dbReference type="Pfam" id="PF03575">
    <property type="entry name" value="Peptidase_S51"/>
    <property type="match status" value="1"/>
</dbReference>
<evidence type="ECO:0000256" key="4">
    <source>
        <dbReference type="ARBA" id="ARBA00022825"/>
    </source>
</evidence>
<dbReference type="GO" id="GO:0008236">
    <property type="term" value="F:serine-type peptidase activity"/>
    <property type="evidence" value="ECO:0007669"/>
    <property type="project" value="UniProtKB-KW"/>
</dbReference>
<gene>
    <name evidence="6" type="ORF">FSCG_00607</name>
</gene>
<evidence type="ECO:0000256" key="5">
    <source>
        <dbReference type="SAM" id="SignalP"/>
    </source>
</evidence>
<reference evidence="6 7" key="1">
    <citation type="submission" date="2011-10" db="EMBL/GenBank/DDBJ databases">
        <title>The Genome Sequence of Fusobacterium sp. 4_1_13.</title>
        <authorList>
            <consortium name="The Broad Institute Genome Sequencing Platform"/>
            <person name="Earl A."/>
            <person name="Ward D."/>
            <person name="Feldgarden M."/>
            <person name="Gevers D."/>
            <person name="Strauss J."/>
            <person name="Ambrose C."/>
            <person name="Allen-Vercoe E."/>
            <person name="Young S.K."/>
            <person name="Zeng Q."/>
            <person name="Gargeya S."/>
            <person name="Fitzgerald M."/>
            <person name="Haas B."/>
            <person name="Abouelleil A."/>
            <person name="Alvarado L."/>
            <person name="Arachchi H.M."/>
            <person name="Berlin A."/>
            <person name="Brown A."/>
            <person name="Chapman S.B."/>
            <person name="Chen Z."/>
            <person name="Dunbar C."/>
            <person name="Freedman E."/>
            <person name="Gearin G."/>
            <person name="Goldberg J."/>
            <person name="Griggs A."/>
            <person name="Gujja S."/>
            <person name="Heiman D."/>
            <person name="Howarth C."/>
            <person name="Larson L."/>
            <person name="Lui A."/>
            <person name="MacDonald P.J."/>
            <person name="Montmayeur A."/>
            <person name="Murphy C."/>
            <person name="Neiman D."/>
            <person name="Pearson M."/>
            <person name="Priest M."/>
            <person name="Roberts A."/>
            <person name="Saif S."/>
            <person name="Shea T."/>
            <person name="Shenoy N."/>
            <person name="Sisk P."/>
            <person name="Stolte C."/>
            <person name="Sykes S."/>
            <person name="Wortman J."/>
            <person name="Nusbaum C."/>
            <person name="Birren B."/>
        </authorList>
    </citation>
    <scope>NUCLEOTIDE SEQUENCE [LARGE SCALE GENOMIC DNA]</scope>
    <source>
        <strain evidence="6 7">4_1_13</strain>
    </source>
</reference>
<comment type="caution">
    <text evidence="6">The sequence shown here is derived from an EMBL/GenBank/DDBJ whole genome shotgun (WGS) entry which is preliminary data.</text>
</comment>